<keyword evidence="3" id="KW-1185">Reference proteome</keyword>
<dbReference type="WBParaSite" id="TCNE_0001942801-mRNA-1">
    <property type="protein sequence ID" value="TCNE_0001942801-mRNA-1"/>
    <property type="gene ID" value="TCNE_0001942801"/>
</dbReference>
<dbReference type="Proteomes" id="UP000050794">
    <property type="component" value="Unassembled WGS sequence"/>
</dbReference>
<feature type="compositionally biased region" description="Basic and acidic residues" evidence="1">
    <location>
        <begin position="8"/>
        <end position="21"/>
    </location>
</feature>
<reference evidence="2 3" key="2">
    <citation type="submission" date="2018-11" db="EMBL/GenBank/DDBJ databases">
        <authorList>
            <consortium name="Pathogen Informatics"/>
        </authorList>
    </citation>
    <scope>NUCLEOTIDE SEQUENCE [LARGE SCALE GENOMIC DNA]</scope>
</reference>
<reference evidence="4" key="1">
    <citation type="submission" date="2016-06" db="UniProtKB">
        <authorList>
            <consortium name="WormBaseParasite"/>
        </authorList>
    </citation>
    <scope>IDENTIFICATION</scope>
</reference>
<protein>
    <submittedName>
        <fullName evidence="4">PITH domain-containing protein</fullName>
    </submittedName>
</protein>
<feature type="region of interest" description="Disordered" evidence="1">
    <location>
        <begin position="1"/>
        <end position="21"/>
    </location>
</feature>
<name>A0A183VFA4_TOXCA</name>
<evidence type="ECO:0000313" key="3">
    <source>
        <dbReference type="Proteomes" id="UP000050794"/>
    </source>
</evidence>
<proteinExistence type="predicted"/>
<organism evidence="3 4">
    <name type="scientific">Toxocara canis</name>
    <name type="common">Canine roundworm</name>
    <dbReference type="NCBI Taxonomy" id="6265"/>
    <lineage>
        <taxon>Eukaryota</taxon>
        <taxon>Metazoa</taxon>
        <taxon>Ecdysozoa</taxon>
        <taxon>Nematoda</taxon>
        <taxon>Chromadorea</taxon>
        <taxon>Rhabditida</taxon>
        <taxon>Spirurina</taxon>
        <taxon>Ascaridomorpha</taxon>
        <taxon>Ascaridoidea</taxon>
        <taxon>Toxocaridae</taxon>
        <taxon>Toxocara</taxon>
    </lineage>
</organism>
<evidence type="ECO:0000256" key="1">
    <source>
        <dbReference type="SAM" id="MobiDB-lite"/>
    </source>
</evidence>
<gene>
    <name evidence="2" type="ORF">TCNE_LOCUS19425</name>
</gene>
<sequence length="100" mass="11225">MGVVQREPNVDNKEWHQPDHLSRAESNAKIKICGGLQEENCCDLDPNNPNDPCGILVKITSLPKMSGTNTSSEVFDVVDSERLDISPSEIHLYIYRTLTR</sequence>
<dbReference type="AlphaFoldDB" id="A0A183VFA4"/>
<evidence type="ECO:0000313" key="2">
    <source>
        <dbReference type="EMBL" id="VDM50746.1"/>
    </source>
</evidence>
<dbReference type="EMBL" id="UYWY01026886">
    <property type="protein sequence ID" value="VDM50746.1"/>
    <property type="molecule type" value="Genomic_DNA"/>
</dbReference>
<accession>A0A183VFA4</accession>
<evidence type="ECO:0000313" key="4">
    <source>
        <dbReference type="WBParaSite" id="TCNE_0001942801-mRNA-1"/>
    </source>
</evidence>